<dbReference type="PROSITE" id="PS50109">
    <property type="entry name" value="HIS_KIN"/>
    <property type="match status" value="1"/>
</dbReference>
<keyword evidence="5" id="KW-0808">Transferase</keyword>
<dbReference type="Pfam" id="PF01590">
    <property type="entry name" value="GAF"/>
    <property type="match status" value="1"/>
</dbReference>
<dbReference type="Proteomes" id="UP000642070">
    <property type="component" value="Unassembled WGS sequence"/>
</dbReference>
<dbReference type="InterPro" id="IPR029016">
    <property type="entry name" value="GAF-like_dom_sf"/>
</dbReference>
<evidence type="ECO:0000256" key="1">
    <source>
        <dbReference type="ARBA" id="ARBA00000085"/>
    </source>
</evidence>
<evidence type="ECO:0000256" key="4">
    <source>
        <dbReference type="ARBA" id="ARBA00022553"/>
    </source>
</evidence>
<evidence type="ECO:0000256" key="6">
    <source>
        <dbReference type="ARBA" id="ARBA00022692"/>
    </source>
</evidence>
<keyword evidence="8" id="KW-0418">Kinase</keyword>
<feature type="transmembrane region" description="Helical" evidence="13">
    <location>
        <begin position="50"/>
        <end position="77"/>
    </location>
</feature>
<evidence type="ECO:0000313" key="16">
    <source>
        <dbReference type="EMBL" id="GGM77663.1"/>
    </source>
</evidence>
<evidence type="ECO:0000256" key="2">
    <source>
        <dbReference type="ARBA" id="ARBA00004141"/>
    </source>
</evidence>
<keyword evidence="7" id="KW-0547">Nucleotide-binding</keyword>
<comment type="catalytic activity">
    <reaction evidence="1">
        <text>ATP + protein L-histidine = ADP + protein N-phospho-L-histidine.</text>
        <dbReference type="EC" id="2.7.13.3"/>
    </reaction>
</comment>
<evidence type="ECO:0000256" key="10">
    <source>
        <dbReference type="ARBA" id="ARBA00022989"/>
    </source>
</evidence>
<dbReference type="GO" id="GO:0046983">
    <property type="term" value="F:protein dimerization activity"/>
    <property type="evidence" value="ECO:0007669"/>
    <property type="project" value="InterPro"/>
</dbReference>
<evidence type="ECO:0000313" key="15">
    <source>
        <dbReference type="EMBL" id="GGM77581.1"/>
    </source>
</evidence>
<keyword evidence="4" id="KW-0597">Phosphoprotein</keyword>
<dbReference type="Gene3D" id="1.20.120.620">
    <property type="entry name" value="Backbone structure of the membrane domain of e. Coli histidine kinase receptor kdpd"/>
    <property type="match status" value="1"/>
</dbReference>
<evidence type="ECO:0000256" key="3">
    <source>
        <dbReference type="ARBA" id="ARBA00012438"/>
    </source>
</evidence>
<evidence type="ECO:0000256" key="12">
    <source>
        <dbReference type="ARBA" id="ARBA00023136"/>
    </source>
</evidence>
<keyword evidence="9" id="KW-0067">ATP-binding</keyword>
<dbReference type="InterPro" id="IPR003018">
    <property type="entry name" value="GAF"/>
</dbReference>
<evidence type="ECO:0000256" key="7">
    <source>
        <dbReference type="ARBA" id="ARBA00022741"/>
    </source>
</evidence>
<comment type="subcellular location">
    <subcellularLocation>
        <location evidence="2">Membrane</location>
        <topology evidence="2">Multi-pass membrane protein</topology>
    </subcellularLocation>
</comment>
<evidence type="ECO:0000313" key="17">
    <source>
        <dbReference type="Proteomes" id="UP000642070"/>
    </source>
</evidence>
<dbReference type="SUPFAM" id="SSF55781">
    <property type="entry name" value="GAF domain-like"/>
    <property type="match status" value="1"/>
</dbReference>
<dbReference type="InterPro" id="IPR005467">
    <property type="entry name" value="His_kinase_dom"/>
</dbReference>
<name>A0A917UCG8_9ACTN</name>
<dbReference type="AlphaFoldDB" id="A0A917UCG8"/>
<feature type="transmembrane region" description="Helical" evidence="13">
    <location>
        <begin position="17"/>
        <end position="38"/>
    </location>
</feature>
<dbReference type="InterPro" id="IPR025201">
    <property type="entry name" value="KdpD_TM"/>
</dbReference>
<accession>A0A917UCG8</accession>
<dbReference type="InterPro" id="IPR050482">
    <property type="entry name" value="Sensor_HK_TwoCompSys"/>
</dbReference>
<dbReference type="SUPFAM" id="SSF55874">
    <property type="entry name" value="ATPase domain of HSP90 chaperone/DNA topoisomerase II/histidine kinase"/>
    <property type="match status" value="1"/>
</dbReference>
<dbReference type="InterPro" id="IPR003594">
    <property type="entry name" value="HATPase_dom"/>
</dbReference>
<dbReference type="PANTHER" id="PTHR24421">
    <property type="entry name" value="NITRATE/NITRITE SENSOR PROTEIN NARX-RELATED"/>
    <property type="match status" value="1"/>
</dbReference>
<dbReference type="InterPro" id="IPR038318">
    <property type="entry name" value="KdpD_sf"/>
</dbReference>
<keyword evidence="11" id="KW-0902">Two-component regulatory system</keyword>
<dbReference type="EMBL" id="BMPI01000076">
    <property type="protein sequence ID" value="GGM77663.1"/>
    <property type="molecule type" value="Genomic_DNA"/>
</dbReference>
<dbReference type="SMART" id="SM00387">
    <property type="entry name" value="HATPase_c"/>
    <property type="match status" value="1"/>
</dbReference>
<dbReference type="RefSeq" id="WP_190256592.1">
    <property type="nucleotide sequence ID" value="NZ_BMPI01000075.1"/>
</dbReference>
<evidence type="ECO:0000256" key="8">
    <source>
        <dbReference type="ARBA" id="ARBA00022777"/>
    </source>
</evidence>
<evidence type="ECO:0000259" key="14">
    <source>
        <dbReference type="PROSITE" id="PS50109"/>
    </source>
</evidence>
<evidence type="ECO:0000256" key="5">
    <source>
        <dbReference type="ARBA" id="ARBA00022679"/>
    </source>
</evidence>
<dbReference type="Pfam" id="PF02518">
    <property type="entry name" value="HATPase_c"/>
    <property type="match status" value="1"/>
</dbReference>
<dbReference type="Gene3D" id="3.30.565.10">
    <property type="entry name" value="Histidine kinase-like ATPase, C-terminal domain"/>
    <property type="match status" value="1"/>
</dbReference>
<feature type="domain" description="Histidine kinase" evidence="14">
    <location>
        <begin position="524"/>
        <end position="612"/>
    </location>
</feature>
<dbReference type="Gene3D" id="3.30.450.40">
    <property type="match status" value="1"/>
</dbReference>
<keyword evidence="12 13" id="KW-0472">Membrane</keyword>
<protein>
    <recommendedName>
        <fullName evidence="3">histidine kinase</fullName>
        <ecNumber evidence="3">2.7.13.3</ecNumber>
    </recommendedName>
</protein>
<dbReference type="Pfam" id="PF07730">
    <property type="entry name" value="HisKA_3"/>
    <property type="match status" value="1"/>
</dbReference>
<evidence type="ECO:0000256" key="13">
    <source>
        <dbReference type="SAM" id="Phobius"/>
    </source>
</evidence>
<keyword evidence="10 13" id="KW-1133">Transmembrane helix</keyword>
<evidence type="ECO:0000256" key="11">
    <source>
        <dbReference type="ARBA" id="ARBA00023012"/>
    </source>
</evidence>
<keyword evidence="6 13" id="KW-0812">Transmembrane</keyword>
<dbReference type="EMBL" id="BMPI01000075">
    <property type="protein sequence ID" value="GGM77581.1"/>
    <property type="molecule type" value="Genomic_DNA"/>
</dbReference>
<gene>
    <name evidence="15" type="ORF">GCM10007977_093800</name>
    <name evidence="16" type="ORF">GCM10007977_093890</name>
</gene>
<dbReference type="GO" id="GO:0016020">
    <property type="term" value="C:membrane"/>
    <property type="evidence" value="ECO:0007669"/>
    <property type="project" value="UniProtKB-SubCell"/>
</dbReference>
<dbReference type="GO" id="GO:0005524">
    <property type="term" value="F:ATP binding"/>
    <property type="evidence" value="ECO:0007669"/>
    <property type="project" value="UniProtKB-KW"/>
</dbReference>
<reference evidence="16" key="2">
    <citation type="submission" date="2020-09" db="EMBL/GenBank/DDBJ databases">
        <authorList>
            <person name="Sun Q."/>
            <person name="Ohkuma M."/>
        </authorList>
    </citation>
    <scope>NUCLEOTIDE SEQUENCE</scope>
    <source>
        <strain evidence="16">JCM 19831</strain>
    </source>
</reference>
<dbReference type="Gene3D" id="1.20.5.1930">
    <property type="match status" value="1"/>
</dbReference>
<dbReference type="InterPro" id="IPR011712">
    <property type="entry name" value="Sig_transdc_His_kin_sub3_dim/P"/>
</dbReference>
<evidence type="ECO:0000256" key="9">
    <source>
        <dbReference type="ARBA" id="ARBA00022840"/>
    </source>
</evidence>
<dbReference type="Pfam" id="PF13493">
    <property type="entry name" value="DUF4118"/>
    <property type="match status" value="1"/>
</dbReference>
<proteinExistence type="predicted"/>
<dbReference type="EC" id="2.7.13.3" evidence="3"/>
<sequence>MLARLAAWLVRPEPPPLGWGIAAGALFVVLETLLAYPLAQTAPREAIGALFLPGVLIVAIVWGLRLGVATAIASALAFDFFHVHPLRRFTLADLRDWLELAVLLLTAALGGALARLARSRAAEATQRRGEADLIAGLARLVLGAGELPPVLPEAARRIADTLGMPSCSIVLDDPGTADGEPRVVIPLRLDNRTGALVVPAGLPPPVLRRLYDRVLSPLEALLSAAGERAAAEAALRTLAAEQAILRRVAVLVAHGAPPADVVTAVAAETARLLGADATRLLRHEAPGTVTVVAEYGKPGFDSLVGRRLDVSGGVAELVLRTSRPARMDSYGDRRGTLADLARTEGMHSSVAAPVLVDGGVWGVLTVLWARPDPPPPGVEQRLAQFTELVATAVANAEDRAELTRSRARLVFAADEARRRIERDLHDGVQQRLVSLGLELRAAEALVPAQLGELRDRLSRTTDGLRSAFDDLQEISRGIHPAILSQGGLGSAIKALARRSPVPVAVRTGPRRRLPIGVEVAAYYVVSEALTNAAKHAAASEVDIDIEFAPDPATRREQLILSVRDDGAGGADPSLGSGLAGLRDRVEAIGGRLRIASPAGGGTHLSVTLPLEDSQVAART</sequence>
<dbReference type="PANTHER" id="PTHR24421:SF10">
    <property type="entry name" value="NITRATE_NITRITE SENSOR PROTEIN NARQ"/>
    <property type="match status" value="1"/>
</dbReference>
<keyword evidence="17" id="KW-1185">Reference proteome</keyword>
<dbReference type="CDD" id="cd16917">
    <property type="entry name" value="HATPase_UhpB-NarQ-NarX-like"/>
    <property type="match status" value="1"/>
</dbReference>
<dbReference type="InterPro" id="IPR036890">
    <property type="entry name" value="HATPase_C_sf"/>
</dbReference>
<comment type="caution">
    <text evidence="16">The sequence shown here is derived from an EMBL/GenBank/DDBJ whole genome shotgun (WGS) entry which is preliminary data.</text>
</comment>
<reference evidence="16" key="1">
    <citation type="journal article" date="2014" name="Int. J. Syst. Evol. Microbiol.">
        <title>Complete genome sequence of Corynebacterium casei LMG S-19264T (=DSM 44701T), isolated from a smear-ripened cheese.</title>
        <authorList>
            <consortium name="US DOE Joint Genome Institute (JGI-PGF)"/>
            <person name="Walter F."/>
            <person name="Albersmeier A."/>
            <person name="Kalinowski J."/>
            <person name="Ruckert C."/>
        </authorList>
    </citation>
    <scope>NUCLEOTIDE SEQUENCE</scope>
    <source>
        <strain evidence="16">JCM 19831</strain>
    </source>
</reference>
<dbReference type="SMART" id="SM00065">
    <property type="entry name" value="GAF"/>
    <property type="match status" value="1"/>
</dbReference>
<organism evidence="16 17">
    <name type="scientific">Dactylosporangium sucinum</name>
    <dbReference type="NCBI Taxonomy" id="1424081"/>
    <lineage>
        <taxon>Bacteria</taxon>
        <taxon>Bacillati</taxon>
        <taxon>Actinomycetota</taxon>
        <taxon>Actinomycetes</taxon>
        <taxon>Micromonosporales</taxon>
        <taxon>Micromonosporaceae</taxon>
        <taxon>Dactylosporangium</taxon>
    </lineage>
</organism>
<dbReference type="GO" id="GO:0000155">
    <property type="term" value="F:phosphorelay sensor kinase activity"/>
    <property type="evidence" value="ECO:0007669"/>
    <property type="project" value="InterPro"/>
</dbReference>